<dbReference type="EMBL" id="JBHSGL010000002">
    <property type="protein sequence ID" value="MFC4711551.1"/>
    <property type="molecule type" value="Genomic_DNA"/>
</dbReference>
<comment type="pathway">
    <text evidence="1 11">Metabolic intermediate biosynthesis; chorismate biosynthesis; chorismate from D-erythrose 4-phosphate and phosphoenolpyruvate: step 5/7.</text>
</comment>
<dbReference type="InterPro" id="IPR023000">
    <property type="entry name" value="Shikimate_kinase_CS"/>
</dbReference>
<feature type="binding site" evidence="11">
    <location>
        <position position="66"/>
    </location>
    <ligand>
        <name>substrate</name>
    </ligand>
</feature>
<dbReference type="Pfam" id="PF01202">
    <property type="entry name" value="SKI"/>
    <property type="match status" value="1"/>
</dbReference>
<comment type="function">
    <text evidence="11">Catalyzes the specific phosphorylation of the 3-hydroxyl group of shikimic acid using ATP as a cosubstrate.</text>
</comment>
<comment type="subcellular location">
    <subcellularLocation>
        <location evidence="11">Cytoplasm</location>
    </subcellularLocation>
</comment>
<keyword evidence="13" id="KW-1185">Reference proteome</keyword>
<evidence type="ECO:0000256" key="5">
    <source>
        <dbReference type="ARBA" id="ARBA00022679"/>
    </source>
</evidence>
<proteinExistence type="inferred from homology"/>
<dbReference type="CDD" id="cd00464">
    <property type="entry name" value="SK"/>
    <property type="match status" value="1"/>
</dbReference>
<dbReference type="PROSITE" id="PS01128">
    <property type="entry name" value="SHIKIMATE_KINASE"/>
    <property type="match status" value="1"/>
</dbReference>
<dbReference type="GO" id="GO:0004765">
    <property type="term" value="F:shikimate kinase activity"/>
    <property type="evidence" value="ECO:0007669"/>
    <property type="project" value="UniProtKB-EC"/>
</dbReference>
<accession>A0ABV9M8U0</accession>
<dbReference type="PANTHER" id="PTHR21087">
    <property type="entry name" value="SHIKIMATE KINASE"/>
    <property type="match status" value="1"/>
</dbReference>
<keyword evidence="11" id="KW-0479">Metal-binding</keyword>
<feature type="binding site" evidence="11">
    <location>
        <position position="145"/>
    </location>
    <ligand>
        <name>substrate</name>
    </ligand>
</feature>
<feature type="binding site" evidence="11">
    <location>
        <position position="24"/>
    </location>
    <ligand>
        <name>Mg(2+)</name>
        <dbReference type="ChEBI" id="CHEBI:18420"/>
    </ligand>
</feature>
<feature type="binding site" evidence="11">
    <location>
        <begin position="20"/>
        <end position="25"/>
    </location>
    <ligand>
        <name>ATP</name>
        <dbReference type="ChEBI" id="CHEBI:30616"/>
    </ligand>
</feature>
<gene>
    <name evidence="11" type="primary">aroK</name>
    <name evidence="12" type="ORF">ACFO5U_01690</name>
</gene>
<keyword evidence="9 11" id="KW-0057">Aromatic amino acid biosynthesis</keyword>
<dbReference type="HAMAP" id="MF_00109">
    <property type="entry name" value="Shikimate_kinase"/>
    <property type="match status" value="1"/>
</dbReference>
<dbReference type="Proteomes" id="UP001595932">
    <property type="component" value="Unassembled WGS sequence"/>
</dbReference>
<comment type="subunit">
    <text evidence="11">Monomer.</text>
</comment>
<evidence type="ECO:0000256" key="9">
    <source>
        <dbReference type="ARBA" id="ARBA00023141"/>
    </source>
</evidence>
<sequence length="184" mass="21314">MLRFPLSIREKSIVCIGFMGAGKTTVGKLLARRLCRDFVDIDEEIEKAFGLPIPQIFSIYGEKAFREKERELIRAFTQQPLLVISLGGGAFLQEENRKICLSNGIVLHFDISWDSWKQRVHILTENRPLLKDKTLEEMEQLFRERQIIYSANHSQFQVDDYEAPEAAEYLADSLKLSWDIHAPQ</sequence>
<evidence type="ECO:0000256" key="4">
    <source>
        <dbReference type="ARBA" id="ARBA00022605"/>
    </source>
</evidence>
<keyword evidence="5 11" id="KW-0808">Transferase</keyword>
<evidence type="ECO:0000256" key="3">
    <source>
        <dbReference type="ARBA" id="ARBA00012154"/>
    </source>
</evidence>
<evidence type="ECO:0000256" key="10">
    <source>
        <dbReference type="ARBA" id="ARBA00048567"/>
    </source>
</evidence>
<feature type="binding site" evidence="11">
    <location>
        <position position="88"/>
    </location>
    <ligand>
        <name>substrate</name>
    </ligand>
</feature>
<keyword evidence="8 11" id="KW-0067">ATP-binding</keyword>
<name>A0ABV9M8U0_9BACL</name>
<keyword evidence="7 11" id="KW-0418">Kinase</keyword>
<dbReference type="InterPro" id="IPR031322">
    <property type="entry name" value="Shikimate/glucono_kinase"/>
</dbReference>
<dbReference type="InterPro" id="IPR000623">
    <property type="entry name" value="Shikimate_kinase/TSH1"/>
</dbReference>
<comment type="cofactor">
    <cofactor evidence="11">
        <name>Mg(2+)</name>
        <dbReference type="ChEBI" id="CHEBI:18420"/>
    </cofactor>
    <text evidence="11">Binds 1 Mg(2+) ion per subunit.</text>
</comment>
<evidence type="ECO:0000256" key="2">
    <source>
        <dbReference type="ARBA" id="ARBA00006997"/>
    </source>
</evidence>
<reference evidence="13" key="1">
    <citation type="journal article" date="2019" name="Int. J. Syst. Evol. Microbiol.">
        <title>The Global Catalogue of Microorganisms (GCM) 10K type strain sequencing project: providing services to taxonomists for standard genome sequencing and annotation.</title>
        <authorList>
            <consortium name="The Broad Institute Genomics Platform"/>
            <consortium name="The Broad Institute Genome Sequencing Center for Infectious Disease"/>
            <person name="Wu L."/>
            <person name="Ma J."/>
        </authorList>
    </citation>
    <scope>NUCLEOTIDE SEQUENCE [LARGE SCALE GENOMIC DNA]</scope>
    <source>
        <strain evidence="13">CGMCC 1.12151</strain>
    </source>
</reference>
<comment type="caution">
    <text evidence="12">The sequence shown here is derived from an EMBL/GenBank/DDBJ whole genome shotgun (WGS) entry which is preliminary data.</text>
</comment>
<evidence type="ECO:0000256" key="11">
    <source>
        <dbReference type="HAMAP-Rule" id="MF_00109"/>
    </source>
</evidence>
<dbReference type="RefSeq" id="WP_377276116.1">
    <property type="nucleotide sequence ID" value="NZ_JBHSGL010000002.1"/>
</dbReference>
<evidence type="ECO:0000256" key="8">
    <source>
        <dbReference type="ARBA" id="ARBA00022840"/>
    </source>
</evidence>
<feature type="binding site" evidence="11">
    <location>
        <position position="42"/>
    </location>
    <ligand>
        <name>substrate</name>
    </ligand>
</feature>
<dbReference type="InterPro" id="IPR027417">
    <property type="entry name" value="P-loop_NTPase"/>
</dbReference>
<comment type="catalytic activity">
    <reaction evidence="10 11">
        <text>shikimate + ATP = 3-phosphoshikimate + ADP + H(+)</text>
        <dbReference type="Rhea" id="RHEA:13121"/>
        <dbReference type="ChEBI" id="CHEBI:15378"/>
        <dbReference type="ChEBI" id="CHEBI:30616"/>
        <dbReference type="ChEBI" id="CHEBI:36208"/>
        <dbReference type="ChEBI" id="CHEBI:145989"/>
        <dbReference type="ChEBI" id="CHEBI:456216"/>
        <dbReference type="EC" id="2.7.1.71"/>
    </reaction>
</comment>
<evidence type="ECO:0000256" key="7">
    <source>
        <dbReference type="ARBA" id="ARBA00022777"/>
    </source>
</evidence>
<comment type="caution">
    <text evidence="11">Lacks conserved residue(s) required for the propagation of feature annotation.</text>
</comment>
<protein>
    <recommendedName>
        <fullName evidence="3 11">Shikimate kinase</fullName>
        <shortName evidence="11">SK</shortName>
        <ecNumber evidence="3 11">2.7.1.71</ecNumber>
    </recommendedName>
</protein>
<comment type="similarity">
    <text evidence="2 11">Belongs to the shikimate kinase family.</text>
</comment>
<evidence type="ECO:0000256" key="1">
    <source>
        <dbReference type="ARBA" id="ARBA00004842"/>
    </source>
</evidence>
<dbReference type="SUPFAM" id="SSF52540">
    <property type="entry name" value="P-loop containing nucleoside triphosphate hydrolases"/>
    <property type="match status" value="1"/>
</dbReference>
<dbReference type="PRINTS" id="PR01100">
    <property type="entry name" value="SHIKIMTKNASE"/>
</dbReference>
<evidence type="ECO:0000313" key="12">
    <source>
        <dbReference type="EMBL" id="MFC4711551.1"/>
    </source>
</evidence>
<dbReference type="EC" id="2.7.1.71" evidence="3 11"/>
<keyword evidence="11" id="KW-0963">Cytoplasm</keyword>
<evidence type="ECO:0000313" key="13">
    <source>
        <dbReference type="Proteomes" id="UP001595932"/>
    </source>
</evidence>
<keyword evidence="11" id="KW-0460">Magnesium</keyword>
<feature type="binding site" evidence="11">
    <location>
        <position position="127"/>
    </location>
    <ligand>
        <name>ATP</name>
        <dbReference type="ChEBI" id="CHEBI:30616"/>
    </ligand>
</feature>
<keyword evidence="4 11" id="KW-0028">Amino-acid biosynthesis</keyword>
<organism evidence="12 13">
    <name type="scientific">Planococcus dechangensis</name>
    <dbReference type="NCBI Taxonomy" id="1176255"/>
    <lineage>
        <taxon>Bacteria</taxon>
        <taxon>Bacillati</taxon>
        <taxon>Bacillota</taxon>
        <taxon>Bacilli</taxon>
        <taxon>Bacillales</taxon>
        <taxon>Caryophanaceae</taxon>
        <taxon>Planococcus</taxon>
    </lineage>
</organism>
<evidence type="ECO:0000256" key="6">
    <source>
        <dbReference type="ARBA" id="ARBA00022741"/>
    </source>
</evidence>
<dbReference type="Gene3D" id="3.40.50.300">
    <property type="entry name" value="P-loop containing nucleotide triphosphate hydrolases"/>
    <property type="match status" value="1"/>
</dbReference>
<keyword evidence="6 11" id="KW-0547">Nucleotide-binding</keyword>
<dbReference type="PANTHER" id="PTHR21087:SF16">
    <property type="entry name" value="SHIKIMATE KINASE 1, CHLOROPLASTIC"/>
    <property type="match status" value="1"/>
</dbReference>